<feature type="domain" description="HotDog ACOT-type" evidence="4">
    <location>
        <begin position="2"/>
        <end position="109"/>
    </location>
</feature>
<dbReference type="FunCoup" id="E8N2I9">
    <property type="interactions" value="65"/>
</dbReference>
<dbReference type="GO" id="GO:0052816">
    <property type="term" value="F:long-chain fatty acyl-CoA hydrolase activity"/>
    <property type="evidence" value="ECO:0007669"/>
    <property type="project" value="TreeGrafter"/>
</dbReference>
<evidence type="ECO:0000256" key="1">
    <source>
        <dbReference type="ARBA" id="ARBA00010458"/>
    </source>
</evidence>
<dbReference type="RefSeq" id="WP_013559188.1">
    <property type="nucleotide sequence ID" value="NC_014960.1"/>
</dbReference>
<dbReference type="InterPro" id="IPR029069">
    <property type="entry name" value="HotDog_dom_sf"/>
</dbReference>
<evidence type="ECO:0000313" key="6">
    <source>
        <dbReference type="Proteomes" id="UP000008922"/>
    </source>
</evidence>
<dbReference type="PANTHER" id="PTHR11049:SF31">
    <property type="entry name" value="HOTDOG ACOT-TYPE DOMAIN-CONTAINING PROTEIN"/>
    <property type="match status" value="1"/>
</dbReference>
<dbReference type="KEGG" id="atm:ANT_07610"/>
<dbReference type="STRING" id="926569.ANT_07610"/>
<dbReference type="PROSITE" id="PS51770">
    <property type="entry name" value="HOTDOG_ACOT"/>
    <property type="match status" value="1"/>
</dbReference>
<protein>
    <recommendedName>
        <fullName evidence="4">HotDog ACOT-type domain-containing protein</fullName>
    </recommendedName>
</protein>
<keyword evidence="6" id="KW-1185">Reference proteome</keyword>
<evidence type="ECO:0000256" key="3">
    <source>
        <dbReference type="PROSITE-ProRule" id="PRU01106"/>
    </source>
</evidence>
<dbReference type="HOGENOM" id="CLU_050164_1_1_0"/>
<dbReference type="GO" id="GO:0006637">
    <property type="term" value="P:acyl-CoA metabolic process"/>
    <property type="evidence" value="ECO:0007669"/>
    <property type="project" value="TreeGrafter"/>
</dbReference>
<proteinExistence type="inferred from homology"/>
<dbReference type="CDD" id="cd03442">
    <property type="entry name" value="BFIT_BACH"/>
    <property type="match status" value="1"/>
</dbReference>
<reference evidence="5 6" key="1">
    <citation type="submission" date="2010-12" db="EMBL/GenBank/DDBJ databases">
        <title>Whole genome sequence of Anaerolinea thermophila UNI-1.</title>
        <authorList>
            <person name="Narita-Yamada S."/>
            <person name="Kishi E."/>
            <person name="Watanabe Y."/>
            <person name="Takasaki K."/>
            <person name="Ankai A."/>
            <person name="Oguchi A."/>
            <person name="Fukui S."/>
            <person name="Takahashi M."/>
            <person name="Yashiro I."/>
            <person name="Hosoyama A."/>
            <person name="Sekiguchi Y."/>
            <person name="Hanada S."/>
            <person name="Fujita N."/>
        </authorList>
    </citation>
    <scope>NUCLEOTIDE SEQUENCE [LARGE SCALE GENOMIC DNA]</scope>
    <source>
        <strain evidence="6">DSM 14523 / JCM 11388 / NBRC 100420 / UNI-1</strain>
    </source>
</reference>
<dbReference type="eggNOG" id="COG1607">
    <property type="taxonomic scope" value="Bacteria"/>
</dbReference>
<dbReference type="InterPro" id="IPR033120">
    <property type="entry name" value="HOTDOG_ACOT"/>
</dbReference>
<sequence>MEPIVSVTQHLVKSEDLNHHGTLYAGRTAEWFVEAGFIATAKVVPPEQIVCLQIHGMSFTSPVRRGEIVTFKGKVILTGKSRLITFVEMSASDRPVVKGFITFVNVNAEGKPLPHGVTIEPVTPEDIALQEEARKL</sequence>
<dbReference type="GO" id="GO:0005829">
    <property type="term" value="C:cytosol"/>
    <property type="evidence" value="ECO:0007669"/>
    <property type="project" value="TreeGrafter"/>
</dbReference>
<dbReference type="EMBL" id="AP012029">
    <property type="protein sequence ID" value="BAJ62795.1"/>
    <property type="molecule type" value="Genomic_DNA"/>
</dbReference>
<evidence type="ECO:0000259" key="4">
    <source>
        <dbReference type="PROSITE" id="PS51770"/>
    </source>
</evidence>
<keyword evidence="2 3" id="KW-0378">Hydrolase</keyword>
<organism evidence="5 6">
    <name type="scientific">Anaerolinea thermophila (strain DSM 14523 / JCM 11388 / NBRC 100420 / UNI-1)</name>
    <dbReference type="NCBI Taxonomy" id="926569"/>
    <lineage>
        <taxon>Bacteria</taxon>
        <taxon>Bacillati</taxon>
        <taxon>Chloroflexota</taxon>
        <taxon>Anaerolineae</taxon>
        <taxon>Anaerolineales</taxon>
        <taxon>Anaerolineaceae</taxon>
        <taxon>Anaerolinea</taxon>
    </lineage>
</organism>
<dbReference type="OrthoDB" id="9791628at2"/>
<dbReference type="InterPro" id="IPR006683">
    <property type="entry name" value="Thioestr_dom"/>
</dbReference>
<evidence type="ECO:0000256" key="2">
    <source>
        <dbReference type="ARBA" id="ARBA00022801"/>
    </source>
</evidence>
<comment type="similarity">
    <text evidence="1">Belongs to the acyl coenzyme A hydrolase family.</text>
</comment>
<accession>E8N2I9</accession>
<evidence type="ECO:0000313" key="5">
    <source>
        <dbReference type="EMBL" id="BAJ62795.1"/>
    </source>
</evidence>
<dbReference type="Pfam" id="PF03061">
    <property type="entry name" value="4HBT"/>
    <property type="match status" value="1"/>
</dbReference>
<name>E8N2I9_ANATU</name>
<dbReference type="InParanoid" id="E8N2I9"/>
<dbReference type="AlphaFoldDB" id="E8N2I9"/>
<dbReference type="GO" id="GO:0009062">
    <property type="term" value="P:fatty acid catabolic process"/>
    <property type="evidence" value="ECO:0007669"/>
    <property type="project" value="TreeGrafter"/>
</dbReference>
<dbReference type="Proteomes" id="UP000008922">
    <property type="component" value="Chromosome"/>
</dbReference>
<dbReference type="PANTHER" id="PTHR11049">
    <property type="entry name" value="ACYL COENZYME A THIOESTER HYDROLASE"/>
    <property type="match status" value="1"/>
</dbReference>
<gene>
    <name evidence="5" type="ordered locus">ANT_07610</name>
</gene>
<dbReference type="SUPFAM" id="SSF54637">
    <property type="entry name" value="Thioesterase/thiol ester dehydrase-isomerase"/>
    <property type="match status" value="1"/>
</dbReference>
<dbReference type="Gene3D" id="3.10.129.10">
    <property type="entry name" value="Hotdog Thioesterase"/>
    <property type="match status" value="1"/>
</dbReference>
<dbReference type="InterPro" id="IPR040170">
    <property type="entry name" value="Cytosol_ACT"/>
</dbReference>